<proteinExistence type="predicted"/>
<evidence type="ECO:0000256" key="1">
    <source>
        <dbReference type="ARBA" id="ARBA00022649"/>
    </source>
</evidence>
<evidence type="ECO:0000313" key="2">
    <source>
        <dbReference type="EMBL" id="OGI39806.1"/>
    </source>
</evidence>
<dbReference type="PANTHER" id="PTHR38813:SF1">
    <property type="entry name" value="TOXIN RELE1-RELATED"/>
    <property type="match status" value="1"/>
</dbReference>
<dbReference type="Gene3D" id="3.30.2310.20">
    <property type="entry name" value="RelE-like"/>
    <property type="match status" value="1"/>
</dbReference>
<accession>A0A1F6T406</accession>
<protein>
    <submittedName>
        <fullName evidence="2">Addiction module antitoxin</fullName>
    </submittedName>
</protein>
<dbReference type="AlphaFoldDB" id="A0A1F6T406"/>
<dbReference type="PANTHER" id="PTHR38813">
    <property type="match status" value="1"/>
</dbReference>
<organism evidence="2 3">
    <name type="scientific">Candidatus Muproteobacteria bacterium RBG_16_64_10</name>
    <dbReference type="NCBI Taxonomy" id="1817757"/>
    <lineage>
        <taxon>Bacteria</taxon>
        <taxon>Pseudomonadati</taxon>
        <taxon>Pseudomonadota</taxon>
        <taxon>Candidatus Muproteobacteria</taxon>
    </lineage>
</organism>
<keyword evidence="1" id="KW-1277">Toxin-antitoxin system</keyword>
<dbReference type="EMBL" id="MFSR01000038">
    <property type="protein sequence ID" value="OGI39806.1"/>
    <property type="molecule type" value="Genomic_DNA"/>
</dbReference>
<gene>
    <name evidence="2" type="ORF">A2V91_03370</name>
</gene>
<dbReference type="InterPro" id="IPR052747">
    <property type="entry name" value="TA_system_RelE_toxin"/>
</dbReference>
<evidence type="ECO:0000313" key="3">
    <source>
        <dbReference type="Proteomes" id="UP000179334"/>
    </source>
</evidence>
<dbReference type="InterPro" id="IPR007712">
    <property type="entry name" value="RelE/ParE_toxin"/>
</dbReference>
<dbReference type="Proteomes" id="UP000179334">
    <property type="component" value="Unassembled WGS sequence"/>
</dbReference>
<comment type="caution">
    <text evidence="2">The sequence shown here is derived from an EMBL/GenBank/DDBJ whole genome shotgun (WGS) entry which is preliminary data.</text>
</comment>
<reference evidence="2 3" key="1">
    <citation type="journal article" date="2016" name="Nat. Commun.">
        <title>Thousands of microbial genomes shed light on interconnected biogeochemical processes in an aquifer system.</title>
        <authorList>
            <person name="Anantharaman K."/>
            <person name="Brown C.T."/>
            <person name="Hug L.A."/>
            <person name="Sharon I."/>
            <person name="Castelle C.J."/>
            <person name="Probst A.J."/>
            <person name="Thomas B.C."/>
            <person name="Singh A."/>
            <person name="Wilkins M.J."/>
            <person name="Karaoz U."/>
            <person name="Brodie E.L."/>
            <person name="Williams K.H."/>
            <person name="Hubbard S.S."/>
            <person name="Banfield J.F."/>
        </authorList>
    </citation>
    <scope>NUCLEOTIDE SEQUENCE [LARGE SCALE GENOMIC DNA]</scope>
</reference>
<dbReference type="Pfam" id="PF05016">
    <property type="entry name" value="ParE_toxin"/>
    <property type="match status" value="1"/>
</dbReference>
<dbReference type="InterPro" id="IPR035093">
    <property type="entry name" value="RelE/ParE_toxin_dom_sf"/>
</dbReference>
<dbReference type="SUPFAM" id="SSF143011">
    <property type="entry name" value="RelE-like"/>
    <property type="match status" value="1"/>
</dbReference>
<name>A0A1F6T406_9PROT</name>
<sequence>MGKYKILIKPSAVKEIEAIPFKNERQRISGRILALADNPRPPGCEKLSGHDDKYRVRQGRYRIVYSIEDFRLVVYVVKVGHRKDIYR</sequence>